<evidence type="ECO:0000313" key="1">
    <source>
        <dbReference type="EMBL" id="KAG1814635.1"/>
    </source>
</evidence>
<accession>A0A9P7E8W9</accession>
<evidence type="ECO:0000313" key="2">
    <source>
        <dbReference type="Proteomes" id="UP000807769"/>
    </source>
</evidence>
<sequence>MAEIGDEAKAAIATRTIAEEKRIICDSCAMGSDNSEEDSRSGRRLAFNACLQCQRIASQGLIAICRRLGTKAPVPNIAESSLHCSNGLSWLLMQRAATSNARAHLARSSTHLLARSIPRYHTQRDLGTEKGIEALTKVIQESDAFKKVALLGQARDFFSDENSSPLGDLPATTLSTLDQMRVPYYKGSYIIQSFNNLSGHGRTKLDVQCGTCPELNQRDRIIALVVGYHDTWTRCTTVHYITYVAAMR</sequence>
<reference evidence="1" key="1">
    <citation type="journal article" date="2020" name="New Phytol.">
        <title>Comparative genomics reveals dynamic genome evolution in host specialist ectomycorrhizal fungi.</title>
        <authorList>
            <person name="Lofgren L.A."/>
            <person name="Nguyen N.H."/>
            <person name="Vilgalys R."/>
            <person name="Ruytinx J."/>
            <person name="Liao H.L."/>
            <person name="Branco S."/>
            <person name="Kuo A."/>
            <person name="LaButti K."/>
            <person name="Lipzen A."/>
            <person name="Andreopoulos W."/>
            <person name="Pangilinan J."/>
            <person name="Riley R."/>
            <person name="Hundley H."/>
            <person name="Na H."/>
            <person name="Barry K."/>
            <person name="Grigoriev I.V."/>
            <person name="Stajich J.E."/>
            <person name="Kennedy P.G."/>
        </authorList>
    </citation>
    <scope>NUCLEOTIDE SEQUENCE</scope>
    <source>
        <strain evidence="1">MN1</strain>
    </source>
</reference>
<protein>
    <submittedName>
        <fullName evidence="1">Uncharacterized protein</fullName>
    </submittedName>
</protein>
<dbReference type="EMBL" id="JABBWG010000020">
    <property type="protein sequence ID" value="KAG1814635.1"/>
    <property type="molecule type" value="Genomic_DNA"/>
</dbReference>
<organism evidence="1 2">
    <name type="scientific">Suillus subaureus</name>
    <dbReference type="NCBI Taxonomy" id="48587"/>
    <lineage>
        <taxon>Eukaryota</taxon>
        <taxon>Fungi</taxon>
        <taxon>Dikarya</taxon>
        <taxon>Basidiomycota</taxon>
        <taxon>Agaricomycotina</taxon>
        <taxon>Agaricomycetes</taxon>
        <taxon>Agaricomycetidae</taxon>
        <taxon>Boletales</taxon>
        <taxon>Suillineae</taxon>
        <taxon>Suillaceae</taxon>
        <taxon>Suillus</taxon>
    </lineage>
</organism>
<keyword evidence="2" id="KW-1185">Reference proteome</keyword>
<dbReference type="AlphaFoldDB" id="A0A9P7E8W9"/>
<proteinExistence type="predicted"/>
<gene>
    <name evidence="1" type="ORF">BJ212DRAFT_1512247</name>
</gene>
<dbReference type="GeneID" id="64635671"/>
<dbReference type="Proteomes" id="UP000807769">
    <property type="component" value="Unassembled WGS sequence"/>
</dbReference>
<dbReference type="RefSeq" id="XP_041191971.1">
    <property type="nucleotide sequence ID" value="XM_041341655.1"/>
</dbReference>
<name>A0A9P7E8W9_9AGAM</name>
<comment type="caution">
    <text evidence="1">The sequence shown here is derived from an EMBL/GenBank/DDBJ whole genome shotgun (WGS) entry which is preliminary data.</text>
</comment>